<keyword evidence="2" id="KW-0472">Membrane</keyword>
<keyword evidence="2" id="KW-0812">Transmembrane</keyword>
<dbReference type="OrthoDB" id="3480265at2"/>
<dbReference type="EMBL" id="FNFF01000002">
    <property type="protein sequence ID" value="SDJ79622.1"/>
    <property type="molecule type" value="Genomic_DNA"/>
</dbReference>
<accession>A0A1G8WMN5</accession>
<feature type="transmembrane region" description="Helical" evidence="2">
    <location>
        <begin position="224"/>
        <end position="244"/>
    </location>
</feature>
<sequence length="301" mass="31322">MTTSATTATATTATATTATTATPPPPHAAALRTDEPRPRFRDLAAAEWIKIRSLRSLPIAYGTTALAVLAFNLGTAYDTYSHWTARTAADRARFVEDGIPLQHAFNANAALVLMLALGAIGAFAVVGEYSTGTIRTTFAAVPARGPVMAAKAVVLGALTTVYGLLLAAASFAGTQAILGARDAGVGLDHPGALRVLLASALLAPVSALAGFALGALIRHTATTMIATVTVLLFLSIALTDGRYWSALLGHTLPYQAWLRLAEPRYVPPEFGWSQGGAWTVYGVWGAVAAAVAVLAVRRRDQ</sequence>
<dbReference type="Pfam" id="PF12730">
    <property type="entry name" value="ABC2_membrane_4"/>
    <property type="match status" value="1"/>
</dbReference>
<feature type="transmembrane region" description="Helical" evidence="2">
    <location>
        <begin position="192"/>
        <end position="217"/>
    </location>
</feature>
<evidence type="ECO:0000313" key="3">
    <source>
        <dbReference type="EMBL" id="SDJ79622.1"/>
    </source>
</evidence>
<organism evidence="3 4">
    <name type="scientific">Streptomyces indicus</name>
    <dbReference type="NCBI Taxonomy" id="417292"/>
    <lineage>
        <taxon>Bacteria</taxon>
        <taxon>Bacillati</taxon>
        <taxon>Actinomycetota</taxon>
        <taxon>Actinomycetes</taxon>
        <taxon>Kitasatosporales</taxon>
        <taxon>Streptomycetaceae</taxon>
        <taxon>Streptomyces</taxon>
    </lineage>
</organism>
<name>A0A1G8WMN5_9ACTN</name>
<proteinExistence type="predicted"/>
<dbReference type="RefSeq" id="WP_093608300.1">
    <property type="nucleotide sequence ID" value="NZ_FNFF01000002.1"/>
</dbReference>
<gene>
    <name evidence="3" type="ORF">SAMN05421806_102563</name>
</gene>
<dbReference type="Proteomes" id="UP000199155">
    <property type="component" value="Unassembled WGS sequence"/>
</dbReference>
<feature type="transmembrane region" description="Helical" evidence="2">
    <location>
        <begin position="152"/>
        <end position="172"/>
    </location>
</feature>
<dbReference type="STRING" id="417292.SAMN05421806_102563"/>
<evidence type="ECO:0000256" key="2">
    <source>
        <dbReference type="SAM" id="Phobius"/>
    </source>
</evidence>
<dbReference type="GO" id="GO:0140359">
    <property type="term" value="F:ABC-type transporter activity"/>
    <property type="evidence" value="ECO:0007669"/>
    <property type="project" value="InterPro"/>
</dbReference>
<feature type="transmembrane region" description="Helical" evidence="2">
    <location>
        <begin position="109"/>
        <end position="131"/>
    </location>
</feature>
<feature type="transmembrane region" description="Helical" evidence="2">
    <location>
        <begin position="59"/>
        <end position="77"/>
    </location>
</feature>
<feature type="region of interest" description="Disordered" evidence="1">
    <location>
        <begin position="1"/>
        <end position="36"/>
    </location>
</feature>
<dbReference type="GO" id="GO:0005886">
    <property type="term" value="C:plasma membrane"/>
    <property type="evidence" value="ECO:0007669"/>
    <property type="project" value="UniProtKB-SubCell"/>
</dbReference>
<evidence type="ECO:0000256" key="1">
    <source>
        <dbReference type="SAM" id="MobiDB-lite"/>
    </source>
</evidence>
<feature type="transmembrane region" description="Helical" evidence="2">
    <location>
        <begin position="278"/>
        <end position="296"/>
    </location>
</feature>
<reference evidence="3 4" key="1">
    <citation type="submission" date="2016-10" db="EMBL/GenBank/DDBJ databases">
        <authorList>
            <person name="de Groot N.N."/>
        </authorList>
    </citation>
    <scope>NUCLEOTIDE SEQUENCE [LARGE SCALE GENOMIC DNA]</scope>
    <source>
        <strain evidence="3 4">CGMCC 4.5727</strain>
    </source>
</reference>
<keyword evidence="4" id="KW-1185">Reference proteome</keyword>
<evidence type="ECO:0000313" key="4">
    <source>
        <dbReference type="Proteomes" id="UP000199155"/>
    </source>
</evidence>
<dbReference type="AlphaFoldDB" id="A0A1G8WMN5"/>
<feature type="compositionally biased region" description="Low complexity" evidence="1">
    <location>
        <begin position="1"/>
        <end position="21"/>
    </location>
</feature>
<keyword evidence="2" id="KW-1133">Transmembrane helix</keyword>
<protein>
    <submittedName>
        <fullName evidence="3">ABC-2 family transporter protein</fullName>
    </submittedName>
</protein>